<accession>A0A4V3FQD1</accession>
<proteinExistence type="predicted"/>
<evidence type="ECO:0008006" key="3">
    <source>
        <dbReference type="Google" id="ProtNLM"/>
    </source>
</evidence>
<dbReference type="RefSeq" id="WP_166664505.1">
    <property type="nucleotide sequence ID" value="NZ_SOCP01000028.1"/>
</dbReference>
<reference evidence="1 2" key="1">
    <citation type="submission" date="2019-03" db="EMBL/GenBank/DDBJ databases">
        <title>Genomic Encyclopedia of Archaeal and Bacterial Type Strains, Phase II (KMG-II): from individual species to whole genera.</title>
        <authorList>
            <person name="Goeker M."/>
        </authorList>
    </citation>
    <scope>NUCLEOTIDE SEQUENCE [LARGE SCALE GENOMIC DNA]</scope>
    <source>
        <strain evidence="1 2">DSM 45499</strain>
    </source>
</reference>
<evidence type="ECO:0000313" key="2">
    <source>
        <dbReference type="Proteomes" id="UP000294927"/>
    </source>
</evidence>
<dbReference type="AlphaFoldDB" id="A0A4V3FQD1"/>
<gene>
    <name evidence="1" type="ORF">CLV71_12814</name>
</gene>
<comment type="caution">
    <text evidence="1">The sequence shown here is derived from an EMBL/GenBank/DDBJ whole genome shotgun (WGS) entry which is preliminary data.</text>
</comment>
<name>A0A4V3FQD1_9PSEU</name>
<dbReference type="EMBL" id="SOCP01000028">
    <property type="protein sequence ID" value="TDV37750.1"/>
    <property type="molecule type" value="Genomic_DNA"/>
</dbReference>
<protein>
    <recommendedName>
        <fullName evidence="3">AAA ATPase-like protein</fullName>
    </recommendedName>
</protein>
<organism evidence="1 2">
    <name type="scientific">Actinophytocola oryzae</name>
    <dbReference type="NCBI Taxonomy" id="502181"/>
    <lineage>
        <taxon>Bacteria</taxon>
        <taxon>Bacillati</taxon>
        <taxon>Actinomycetota</taxon>
        <taxon>Actinomycetes</taxon>
        <taxon>Pseudonocardiales</taxon>
        <taxon>Pseudonocardiaceae</taxon>
    </lineage>
</organism>
<sequence>MSTNNERLLSTLVADVTRSHGRAMVIRGERGSGKSTLLAAARADRIVAPEPTGPRLRHPLVPSLRLLAAPAQRRRVHAAFAAELATRGEHPHY</sequence>
<evidence type="ECO:0000313" key="1">
    <source>
        <dbReference type="EMBL" id="TDV37750.1"/>
    </source>
</evidence>
<keyword evidence="2" id="KW-1185">Reference proteome</keyword>
<dbReference type="Proteomes" id="UP000294927">
    <property type="component" value="Unassembled WGS sequence"/>
</dbReference>